<feature type="chain" id="PRO_5020934470" evidence="2">
    <location>
        <begin position="23"/>
        <end position="212"/>
    </location>
</feature>
<dbReference type="Proteomes" id="UP000294360">
    <property type="component" value="Chromosome"/>
</dbReference>
<dbReference type="RefSeq" id="WP_134489161.1">
    <property type="nucleotide sequence ID" value="NZ_CP139089.1"/>
</dbReference>
<name>A0A4U8Z148_METTU</name>
<accession>A0A4U8Z148</accession>
<feature type="region of interest" description="Disordered" evidence="1">
    <location>
        <begin position="192"/>
        <end position="212"/>
    </location>
</feature>
<feature type="region of interest" description="Disordered" evidence="1">
    <location>
        <begin position="52"/>
        <end position="77"/>
    </location>
</feature>
<proteinExistence type="predicted"/>
<evidence type="ECO:0000256" key="2">
    <source>
        <dbReference type="SAM" id="SignalP"/>
    </source>
</evidence>
<dbReference type="KEGG" id="mtun:MTUNDRAET4_2099"/>
<evidence type="ECO:0000256" key="1">
    <source>
        <dbReference type="SAM" id="MobiDB-lite"/>
    </source>
</evidence>
<protein>
    <submittedName>
        <fullName evidence="3">Uncharacterized protein</fullName>
    </submittedName>
</protein>
<gene>
    <name evidence="3" type="ORF">MTUNDRAET4_2099</name>
</gene>
<sequence length="212" mass="19803">MRASTLSLAAAALIGMPGLALAQQATAAPTNPVITRGGGFAGTGFGAANAGAGSTTTTTSSFSVTTSSTSTTATTTTTTSGIVTSATQVNRARSPAMISGTAHIGAGTGGTGLGMGNAVGGIKDNATGAGIGGIFDQTSLGSATGGVNGFGAGFNAPTGGIKDASNQGINTGGVIGSAIGSGTGGIRDLNTLGAGTGGTSEGNNAPRYRVIQ</sequence>
<dbReference type="AlphaFoldDB" id="A0A4U8Z148"/>
<organism evidence="3 4">
    <name type="scientific">Methylocella tundrae</name>
    <dbReference type="NCBI Taxonomy" id="227605"/>
    <lineage>
        <taxon>Bacteria</taxon>
        <taxon>Pseudomonadati</taxon>
        <taxon>Pseudomonadota</taxon>
        <taxon>Alphaproteobacteria</taxon>
        <taxon>Hyphomicrobiales</taxon>
        <taxon>Beijerinckiaceae</taxon>
        <taxon>Methylocella</taxon>
    </lineage>
</organism>
<evidence type="ECO:0000313" key="3">
    <source>
        <dbReference type="EMBL" id="VFU08992.1"/>
    </source>
</evidence>
<keyword evidence="2" id="KW-0732">Signal</keyword>
<feature type="signal peptide" evidence="2">
    <location>
        <begin position="1"/>
        <end position="22"/>
    </location>
</feature>
<dbReference type="EMBL" id="LR536450">
    <property type="protein sequence ID" value="VFU08992.1"/>
    <property type="molecule type" value="Genomic_DNA"/>
</dbReference>
<reference evidence="3 4" key="1">
    <citation type="submission" date="2019-03" db="EMBL/GenBank/DDBJ databases">
        <authorList>
            <person name="Kox A.R. M."/>
        </authorList>
    </citation>
    <scope>NUCLEOTIDE SEQUENCE [LARGE SCALE GENOMIC DNA]</scope>
    <source>
        <strain evidence="3">MTUNDRAET4 annotated genome</strain>
    </source>
</reference>
<evidence type="ECO:0000313" key="4">
    <source>
        <dbReference type="Proteomes" id="UP000294360"/>
    </source>
</evidence>